<dbReference type="Pfam" id="PF13649">
    <property type="entry name" value="Methyltransf_25"/>
    <property type="match status" value="1"/>
</dbReference>
<proteinExistence type="predicted"/>
<dbReference type="SUPFAM" id="SSF53335">
    <property type="entry name" value="S-adenosyl-L-methionine-dependent methyltransferases"/>
    <property type="match status" value="1"/>
</dbReference>
<dbReference type="InterPro" id="IPR029063">
    <property type="entry name" value="SAM-dependent_MTases_sf"/>
</dbReference>
<dbReference type="RefSeq" id="WP_204036981.1">
    <property type="nucleotide sequence ID" value="NZ_BOPC01000074.1"/>
</dbReference>
<dbReference type="PANTHER" id="PTHR43591">
    <property type="entry name" value="METHYLTRANSFERASE"/>
    <property type="match status" value="1"/>
</dbReference>
<keyword evidence="3" id="KW-1185">Reference proteome</keyword>
<comment type="caution">
    <text evidence="2">The sequence shown here is derived from an EMBL/GenBank/DDBJ whole genome shotgun (WGS) entry which is preliminary data.</text>
</comment>
<dbReference type="InterPro" id="IPR041698">
    <property type="entry name" value="Methyltransf_25"/>
</dbReference>
<dbReference type="CDD" id="cd02440">
    <property type="entry name" value="AdoMet_MTases"/>
    <property type="match status" value="1"/>
</dbReference>
<dbReference type="EMBL" id="BOPC01000074">
    <property type="protein sequence ID" value="GIJ29514.1"/>
    <property type="molecule type" value="Genomic_DNA"/>
</dbReference>
<organism evidence="2 3">
    <name type="scientific">Micromonospora qiuiae</name>
    <dbReference type="NCBI Taxonomy" id="502268"/>
    <lineage>
        <taxon>Bacteria</taxon>
        <taxon>Bacillati</taxon>
        <taxon>Actinomycetota</taxon>
        <taxon>Actinomycetes</taxon>
        <taxon>Micromonosporales</taxon>
        <taxon>Micromonosporaceae</taxon>
        <taxon>Micromonospora</taxon>
    </lineage>
</organism>
<sequence>MTALDSGKADTPVANLVESFVRATPDRLGEEFRRLAAKVWEAGTVTAAAPDAVPALVAALDTAPAPAQRARLALLLGLLAEASAPSAEAASVRQAVHSRLPGYLELLLGTAEAAADEPIRQALLFLVAHFPEDREEILAVAGKIDLGEEDLSRLERCLKPLDADDPAVTRVWPYPAVWSSLDEADRDFDRQWMRQLPAEQLALAWTLDTQSLLAYSGARAFWTCERGAVVGGPEPDLTLPTVEGVTAAEADPLGGHGAALRCPSCHAPLQVSNAAATCTGCGVRHPVVDGYLDLSAGAGDAFDPMTRTVPRRYSDIRPAFLRWKGSNWDGEVTVSGEDEYLRTHVRPVDGPILDLAAGTGRWTSVLAETFGADRVIALDLSRAMMEETRRGLPEVFGVRGNALALPFTDASLGAVNCWNALQSLPDPAPAIAEVGRCLRPGGTFTLMTFRPSLDPLYRYFQTRPFGLVPVTLSDPEQLRGQLAAAGMRVREQYTPGSFLFITAVRDRD</sequence>
<gene>
    <name evidence="2" type="ORF">Vqi01_46760</name>
</gene>
<accession>A0ABQ4JJ25</accession>
<dbReference type="Gene3D" id="3.40.50.150">
    <property type="entry name" value="Vaccinia Virus protein VP39"/>
    <property type="match status" value="1"/>
</dbReference>
<protein>
    <recommendedName>
        <fullName evidence="1">Methyltransferase domain-containing protein</fullName>
    </recommendedName>
</protein>
<evidence type="ECO:0000259" key="1">
    <source>
        <dbReference type="Pfam" id="PF13649"/>
    </source>
</evidence>
<name>A0ABQ4JJ25_9ACTN</name>
<feature type="domain" description="Methyltransferase" evidence="1">
    <location>
        <begin position="352"/>
        <end position="442"/>
    </location>
</feature>
<evidence type="ECO:0000313" key="3">
    <source>
        <dbReference type="Proteomes" id="UP000653076"/>
    </source>
</evidence>
<dbReference type="Proteomes" id="UP000653076">
    <property type="component" value="Unassembled WGS sequence"/>
</dbReference>
<evidence type="ECO:0000313" key="2">
    <source>
        <dbReference type="EMBL" id="GIJ29514.1"/>
    </source>
</evidence>
<reference evidence="2 3" key="1">
    <citation type="submission" date="2021-01" db="EMBL/GenBank/DDBJ databases">
        <title>Whole genome shotgun sequence of Verrucosispora qiuiae NBRC 106684.</title>
        <authorList>
            <person name="Komaki H."/>
            <person name="Tamura T."/>
        </authorList>
    </citation>
    <scope>NUCLEOTIDE SEQUENCE [LARGE SCALE GENOMIC DNA]</scope>
    <source>
        <strain evidence="2 3">NBRC 106684</strain>
    </source>
</reference>
<dbReference type="PANTHER" id="PTHR43591:SF99">
    <property type="entry name" value="OS06G0646000 PROTEIN"/>
    <property type="match status" value="1"/>
</dbReference>